<reference evidence="1 2" key="1">
    <citation type="submission" date="2019-03" db="EMBL/GenBank/DDBJ databases">
        <title>Bacteriophages that Target Cytolytic Enterococcus faecalis Reduce Features of Ethanol-induced Liver Disease.</title>
        <authorList>
            <person name="Fouts D.E."/>
            <person name="Duan Y."/>
            <person name="Ly M."/>
            <person name="White R.C."/>
            <person name="Nguyen K."/>
            <person name="Singh I."/>
            <person name="Pride D."/>
            <person name="Schnabl B."/>
        </authorList>
    </citation>
    <scope>NUCLEOTIDE SEQUENCE [LARGE SCALE GENOMIC DNA]</scope>
</reference>
<evidence type="ECO:0000313" key="2">
    <source>
        <dbReference type="Proteomes" id="UP000296986"/>
    </source>
</evidence>
<dbReference type="Proteomes" id="UP000296986">
    <property type="component" value="Segment"/>
</dbReference>
<evidence type="ECO:0000313" key="1">
    <source>
        <dbReference type="EMBL" id="QBZ69390.1"/>
    </source>
</evidence>
<dbReference type="KEGG" id="vg:56214479"/>
<accession>A0A4D6DSP3</accession>
<proteinExistence type="predicted"/>
<organism evidence="1 2">
    <name type="scientific">Enterococcus phage vB_EfaP_Efmus4</name>
    <dbReference type="NCBI Taxonomy" id="2546626"/>
    <lineage>
        <taxon>Viruses</taxon>
        <taxon>Duplodnaviria</taxon>
        <taxon>Heunggongvirae</taxon>
        <taxon>Uroviricota</taxon>
        <taxon>Caudoviricetes</taxon>
        <taxon>Rountreeviridae</taxon>
        <taxon>Sarlesvirinae</taxon>
        <taxon>Copernicusvirus</taxon>
        <taxon>Copernicusvirus Efmus4</taxon>
    </lineage>
</organism>
<protein>
    <submittedName>
        <fullName evidence="1">Capsid and scaffold protein</fullName>
    </submittedName>
</protein>
<dbReference type="RefSeq" id="YP_009908913.1">
    <property type="nucleotide sequence ID" value="NC_049935.1"/>
</dbReference>
<dbReference type="Pfam" id="PF25622">
    <property type="entry name" value="Phi29_MCP"/>
    <property type="match status" value="1"/>
</dbReference>
<dbReference type="GeneID" id="56214479"/>
<sequence length="405" mass="46133">MATTTKQAANLLAANVKTALDNFNHEFGEAWTLGQNWTSVGTQFETFINKFLFPKLNETRLIQVALGNSFDWLAQEVDFVGQYSEEYVIKDTIPTNMDLSKDELLMLKRNYPDMITKLYGAGIVRKVKFTLNNNDVRQNWLTLKDGVKYAIAVYKKKISDINVDEERQIKGMLVDYAENQLDADAQVFEVADMEEMFKKIAVEMMNLQTNQDKYNEANKASGGTIGRYTTMSKMEKLMILTTTEIKARLLDSKLANTYHINGIDFSDRIIAFPDLGGVFRAKADIKVTEEVVTALKALGDYQVTTNSTIPKDSVVTFDVTKYLPSVADQFEEIKPSNDLWAMILDVDAIIYNRFTKGMLKAPFYNPEFDEVTYWIHYYSMKAISPFYNKVLVKGKTTPTEPEETA</sequence>
<dbReference type="EMBL" id="MK721193">
    <property type="protein sequence ID" value="QBZ69390.1"/>
    <property type="molecule type" value="Genomic_DNA"/>
</dbReference>
<name>A0A4D6DSP3_9CAUD</name>
<keyword evidence="2" id="KW-1185">Reference proteome</keyword>